<feature type="coiled-coil region" evidence="4">
    <location>
        <begin position="578"/>
        <end position="647"/>
    </location>
</feature>
<evidence type="ECO:0000256" key="3">
    <source>
        <dbReference type="PROSITE-ProRule" id="PRU00023"/>
    </source>
</evidence>
<dbReference type="PANTHER" id="PTHR24193">
    <property type="entry name" value="ANKYRIN REPEAT PROTEIN"/>
    <property type="match status" value="1"/>
</dbReference>
<dbReference type="SUPFAM" id="SSF48403">
    <property type="entry name" value="Ankyrin repeat"/>
    <property type="match status" value="1"/>
</dbReference>
<keyword evidence="7" id="KW-1185">Reference proteome</keyword>
<evidence type="ECO:0000256" key="4">
    <source>
        <dbReference type="SAM" id="Coils"/>
    </source>
</evidence>
<keyword evidence="4" id="KW-0175">Coiled coil</keyword>
<dbReference type="GO" id="GO:0005634">
    <property type="term" value="C:nucleus"/>
    <property type="evidence" value="ECO:0007669"/>
    <property type="project" value="TreeGrafter"/>
</dbReference>
<dbReference type="PROSITE" id="PS50297">
    <property type="entry name" value="ANK_REP_REGION"/>
    <property type="match status" value="3"/>
</dbReference>
<dbReference type="InterPro" id="IPR036770">
    <property type="entry name" value="Ankyrin_rpt-contain_sf"/>
</dbReference>
<dbReference type="PANTHER" id="PTHR24193:SF121">
    <property type="entry name" value="ADA2A-CONTAINING COMPLEX COMPONENT 3, ISOFORM D"/>
    <property type="match status" value="1"/>
</dbReference>
<keyword evidence="1" id="KW-0677">Repeat</keyword>
<keyword evidence="2 3" id="KW-0040">ANK repeat</keyword>
<evidence type="ECO:0000313" key="7">
    <source>
        <dbReference type="Proteomes" id="UP001151699"/>
    </source>
</evidence>
<dbReference type="InterPro" id="IPR050663">
    <property type="entry name" value="Ankyrin-SOCS_Box"/>
</dbReference>
<sequence length="656" mass="73673">MDANPSEIRRFGVDYVCHVACIEEISIDTCPADDQKSFKTKKGLRIHSARKHPGVHSNNLTNKGDNSEEQEDLKHIGIIMENNILSMFRNGNEILLTENEGLDGSTLIPLELGGRLKFERFDLGANDLQSNKARTVSIMDLGKMLLHCAREGETQKVHDLMSRGAPFTTDWLGRTPLHAAAEANHFDTCEVLLRAGISKDARTKVDKTPLHFAAFEGHEQVVQLLLKHSCDINAKDMLKMTPLHWSVQKGHKNISKLLLQHGADPNAMSKFSKSPLTMAIELNQNDLVQEMCMQNLQRSDFEQQQAADTLVHELGTRMKPDPDIIIEEEIDEESNHTPMDIIMSSAESSPSFVNMNKSSEEINSANASTLALLKEHGIAMQEDTDNTLITSALQSGRQLVLSDAGKLLLNDPKFKKSIPTIDNPSSVMTSATPRKTTPLTPVNTKPTQGASNFKFEYVKKKPTITPTNTKVMPLETNKTVNRPQPKPHLRNVQQLQSPTALASPKEANTDLMSRVSFNIIGAPSAPQKPMSQPYTVKLVSLQQKNLATTKPKAEIVHQISQPRQQKLYVANAKSIPHRTDIERQIAELKNETETLRKLLELSQKQNDENKKETQELRKKLELSQKESDAYKFRLEKLESEKELEREERLSRQYTIS</sequence>
<dbReference type="PROSITE" id="PS50088">
    <property type="entry name" value="ANK_REPEAT"/>
    <property type="match status" value="3"/>
</dbReference>
<feature type="compositionally biased region" description="Basic residues" evidence="5">
    <location>
        <begin position="43"/>
        <end position="54"/>
    </location>
</feature>
<feature type="repeat" description="ANK" evidence="3">
    <location>
        <begin position="238"/>
        <end position="270"/>
    </location>
</feature>
<comment type="caution">
    <text evidence="6">The sequence shown here is derived from an EMBL/GenBank/DDBJ whole genome shotgun (WGS) entry which is preliminary data.</text>
</comment>
<dbReference type="SMART" id="SM00248">
    <property type="entry name" value="ANK"/>
    <property type="match status" value="4"/>
</dbReference>
<dbReference type="InterPro" id="IPR002110">
    <property type="entry name" value="Ankyrin_rpt"/>
</dbReference>
<evidence type="ECO:0000256" key="1">
    <source>
        <dbReference type="ARBA" id="ARBA00022737"/>
    </source>
</evidence>
<protein>
    <submittedName>
        <fullName evidence="6">GA-binding protein subunit beta-1</fullName>
    </submittedName>
</protein>
<gene>
    <name evidence="6" type="primary">Gabpb1</name>
    <name evidence="6" type="ORF">Bhyg_10003</name>
</gene>
<dbReference type="GO" id="GO:0000976">
    <property type="term" value="F:transcription cis-regulatory region binding"/>
    <property type="evidence" value="ECO:0007669"/>
    <property type="project" value="TreeGrafter"/>
</dbReference>
<dbReference type="OrthoDB" id="341259at2759"/>
<reference evidence="6" key="1">
    <citation type="submission" date="2022-07" db="EMBL/GenBank/DDBJ databases">
        <authorList>
            <person name="Trinca V."/>
            <person name="Uliana J.V.C."/>
            <person name="Torres T.T."/>
            <person name="Ward R.J."/>
            <person name="Monesi N."/>
        </authorList>
    </citation>
    <scope>NUCLEOTIDE SEQUENCE</scope>
    <source>
        <strain evidence="6">HSMRA1968</strain>
        <tissue evidence="6">Whole embryos</tissue>
    </source>
</reference>
<accession>A0A9Q0RYT3</accession>
<feature type="region of interest" description="Disordered" evidence="5">
    <location>
        <begin position="420"/>
        <end position="448"/>
    </location>
</feature>
<evidence type="ECO:0000256" key="2">
    <source>
        <dbReference type="ARBA" id="ARBA00023043"/>
    </source>
</evidence>
<proteinExistence type="predicted"/>
<feature type="region of interest" description="Disordered" evidence="5">
    <location>
        <begin position="43"/>
        <end position="68"/>
    </location>
</feature>
<evidence type="ECO:0000313" key="6">
    <source>
        <dbReference type="EMBL" id="KAJ6637273.1"/>
    </source>
</evidence>
<dbReference type="Pfam" id="PF12796">
    <property type="entry name" value="Ank_2"/>
    <property type="match status" value="2"/>
</dbReference>
<dbReference type="Gene3D" id="1.25.40.20">
    <property type="entry name" value="Ankyrin repeat-containing domain"/>
    <property type="match status" value="1"/>
</dbReference>
<feature type="repeat" description="ANK" evidence="3">
    <location>
        <begin position="205"/>
        <end position="237"/>
    </location>
</feature>
<dbReference type="Proteomes" id="UP001151699">
    <property type="component" value="Chromosome X"/>
</dbReference>
<dbReference type="GO" id="GO:0045944">
    <property type="term" value="P:positive regulation of transcription by RNA polymerase II"/>
    <property type="evidence" value="ECO:0007669"/>
    <property type="project" value="TreeGrafter"/>
</dbReference>
<feature type="repeat" description="ANK" evidence="3">
    <location>
        <begin position="172"/>
        <end position="204"/>
    </location>
</feature>
<dbReference type="PRINTS" id="PR01415">
    <property type="entry name" value="ANKYRIN"/>
</dbReference>
<evidence type="ECO:0000256" key="5">
    <source>
        <dbReference type="SAM" id="MobiDB-lite"/>
    </source>
</evidence>
<name>A0A9Q0RYT3_9DIPT</name>
<dbReference type="AlphaFoldDB" id="A0A9Q0RYT3"/>
<organism evidence="6 7">
    <name type="scientific">Pseudolycoriella hygida</name>
    <dbReference type="NCBI Taxonomy" id="35572"/>
    <lineage>
        <taxon>Eukaryota</taxon>
        <taxon>Metazoa</taxon>
        <taxon>Ecdysozoa</taxon>
        <taxon>Arthropoda</taxon>
        <taxon>Hexapoda</taxon>
        <taxon>Insecta</taxon>
        <taxon>Pterygota</taxon>
        <taxon>Neoptera</taxon>
        <taxon>Endopterygota</taxon>
        <taxon>Diptera</taxon>
        <taxon>Nematocera</taxon>
        <taxon>Sciaroidea</taxon>
        <taxon>Sciaridae</taxon>
        <taxon>Pseudolycoriella</taxon>
    </lineage>
</organism>
<dbReference type="EMBL" id="WJQU01000003">
    <property type="protein sequence ID" value="KAJ6637273.1"/>
    <property type="molecule type" value="Genomic_DNA"/>
</dbReference>